<dbReference type="Proteomes" id="UP000325307">
    <property type="component" value="Unassembled WGS sequence"/>
</dbReference>
<feature type="transmembrane region" description="Helical" evidence="7">
    <location>
        <begin position="450"/>
        <end position="469"/>
    </location>
</feature>
<feature type="transmembrane region" description="Helical" evidence="7">
    <location>
        <begin position="340"/>
        <end position="364"/>
    </location>
</feature>
<dbReference type="AlphaFoldDB" id="A0A5A7NRG9"/>
<keyword evidence="4 7" id="KW-1133">Transmembrane helix</keyword>
<feature type="region of interest" description="Disordered" evidence="6">
    <location>
        <begin position="483"/>
        <end position="542"/>
    </location>
</feature>
<feature type="transmembrane region" description="Helical" evidence="7">
    <location>
        <begin position="136"/>
        <end position="154"/>
    </location>
</feature>
<dbReference type="Pfam" id="PF13520">
    <property type="entry name" value="AA_permease_2"/>
    <property type="match status" value="1"/>
</dbReference>
<sequence>MSLNHPSRQPAAGLGQRRLGVPALVFMIIAASAPLTVVAGGVTSNFAVTGLLGIPLSFVVLGAVLLLFSAGYSAMSQHVHNAGAFYAYIARGLGKSAGVGAAWVALLSYNAMQVGIYGLFGFALSSFIGGFSGLELPWWACALAGWAVVAVLGVNKVDLSAKVLGLLVALEFLVVIVYDAIAFGAAPEGVGGQSLAPDSLFTAGVGAALAFSIAAFMGFESGAIYNEEAKDPRTTARRATLIAIVVIAAFYAFSAWAMAVGEGAGQVVARSREFGPDLLFVFLSEHTPQWFVDLSALLFITSLLASLVAFHNVVARYFFALGREGVLPAVLARTNPRTQAPAAGSLAQSGIALVVLAVFAAAGAGHEYGPLFPVLTLFTWLTNMGAFGLVLLMALTSMAVVGYFRRHRHGHGPWTRAVAPALAAAALTVLLGMIAVNFDVLIGLEEPGVLGWLLPTIVVAAGVIGTAWARSIARTRPEVYAGIGRGGEADAEPEAEHGTTDQDSTSDQHSTTDQQSVSDQDGPDHTLAGHGAVPAPGPDPRA</sequence>
<comment type="caution">
    <text evidence="8">The sequence shown here is derived from an EMBL/GenBank/DDBJ whole genome shotgun (WGS) entry which is preliminary data.</text>
</comment>
<evidence type="ECO:0000256" key="7">
    <source>
        <dbReference type="SAM" id="Phobius"/>
    </source>
</evidence>
<keyword evidence="3 7" id="KW-0812">Transmembrane</keyword>
<gene>
    <name evidence="8" type="ORF">NCCP1664_16520</name>
</gene>
<feature type="transmembrane region" description="Helical" evidence="7">
    <location>
        <begin position="417"/>
        <end position="438"/>
    </location>
</feature>
<dbReference type="OrthoDB" id="137613at2"/>
<keyword evidence="5 7" id="KW-0472">Membrane</keyword>
<proteinExistence type="predicted"/>
<accession>A0A5A7NRG9</accession>
<organism evidence="8 9">
    <name type="scientific">Zafaria cholistanensis</name>
    <dbReference type="NCBI Taxonomy" id="1682741"/>
    <lineage>
        <taxon>Bacteria</taxon>
        <taxon>Bacillati</taxon>
        <taxon>Actinomycetota</taxon>
        <taxon>Actinomycetes</taxon>
        <taxon>Micrococcales</taxon>
        <taxon>Micrococcaceae</taxon>
        <taxon>Zafaria</taxon>
    </lineage>
</organism>
<evidence type="ECO:0000256" key="6">
    <source>
        <dbReference type="SAM" id="MobiDB-lite"/>
    </source>
</evidence>
<comment type="subcellular location">
    <subcellularLocation>
        <location evidence="1">Cell membrane</location>
        <topology evidence="1">Multi-pass membrane protein</topology>
    </subcellularLocation>
</comment>
<evidence type="ECO:0000256" key="3">
    <source>
        <dbReference type="ARBA" id="ARBA00022692"/>
    </source>
</evidence>
<dbReference type="InterPro" id="IPR050367">
    <property type="entry name" value="APC_superfamily"/>
</dbReference>
<evidence type="ECO:0000256" key="5">
    <source>
        <dbReference type="ARBA" id="ARBA00023136"/>
    </source>
</evidence>
<dbReference type="PANTHER" id="PTHR42770:SF16">
    <property type="entry name" value="AMINO ACID PERMEASE"/>
    <property type="match status" value="1"/>
</dbReference>
<feature type="transmembrane region" description="Helical" evidence="7">
    <location>
        <begin position="199"/>
        <end position="219"/>
    </location>
</feature>
<feature type="transmembrane region" description="Helical" evidence="7">
    <location>
        <begin position="384"/>
        <end position="405"/>
    </location>
</feature>
<protein>
    <submittedName>
        <fullName evidence="8">Amino acid permease</fullName>
    </submittedName>
</protein>
<feature type="transmembrane region" description="Helical" evidence="7">
    <location>
        <begin position="166"/>
        <end position="187"/>
    </location>
</feature>
<dbReference type="InterPro" id="IPR002293">
    <property type="entry name" value="AA/rel_permease1"/>
</dbReference>
<evidence type="ECO:0000256" key="4">
    <source>
        <dbReference type="ARBA" id="ARBA00022989"/>
    </source>
</evidence>
<dbReference type="PIRSF" id="PIRSF006060">
    <property type="entry name" value="AA_transporter"/>
    <property type="match status" value="1"/>
</dbReference>
<dbReference type="GO" id="GO:0022857">
    <property type="term" value="F:transmembrane transporter activity"/>
    <property type="evidence" value="ECO:0007669"/>
    <property type="project" value="InterPro"/>
</dbReference>
<feature type="transmembrane region" description="Helical" evidence="7">
    <location>
        <begin position="296"/>
        <end position="319"/>
    </location>
</feature>
<name>A0A5A7NRG9_9MICC</name>
<feature type="compositionally biased region" description="Polar residues" evidence="6">
    <location>
        <begin position="501"/>
        <end position="519"/>
    </location>
</feature>
<feature type="transmembrane region" description="Helical" evidence="7">
    <location>
        <begin position="46"/>
        <end position="68"/>
    </location>
</feature>
<dbReference type="EMBL" id="BKDJ01000007">
    <property type="protein sequence ID" value="GER23156.1"/>
    <property type="molecule type" value="Genomic_DNA"/>
</dbReference>
<evidence type="ECO:0000256" key="2">
    <source>
        <dbReference type="ARBA" id="ARBA00022475"/>
    </source>
</evidence>
<feature type="transmembrane region" description="Helical" evidence="7">
    <location>
        <begin position="239"/>
        <end position="259"/>
    </location>
</feature>
<reference evidence="8 9" key="1">
    <citation type="submission" date="2019-09" db="EMBL/GenBank/DDBJ databases">
        <title>Arthrobacter zafarii sp. nov., a moderately thermotolerant and halotolerant actinobacterium isolated from Cholistan desert soil of Pakistan.</title>
        <authorList>
            <person name="Amin A."/>
            <person name="Ahmed I."/>
            <person name="Khalid N."/>
            <person name="Schumann P."/>
            <person name="Busse H.J."/>
            <person name="Khan I.U."/>
            <person name="Li S."/>
            <person name="Li W.J."/>
        </authorList>
    </citation>
    <scope>NUCLEOTIDE SEQUENCE [LARGE SCALE GENOMIC DNA]</scope>
    <source>
        <strain evidence="8 9">NCCP-1664</strain>
    </source>
</reference>
<feature type="transmembrane region" description="Helical" evidence="7">
    <location>
        <begin position="21"/>
        <end position="40"/>
    </location>
</feature>
<keyword evidence="9" id="KW-1185">Reference proteome</keyword>
<dbReference type="Gene3D" id="1.20.1740.10">
    <property type="entry name" value="Amino acid/polyamine transporter I"/>
    <property type="match status" value="1"/>
</dbReference>
<dbReference type="RefSeq" id="WP_149956762.1">
    <property type="nucleotide sequence ID" value="NZ_BKDJ01000007.1"/>
</dbReference>
<feature type="transmembrane region" description="Helical" evidence="7">
    <location>
        <begin position="101"/>
        <end position="124"/>
    </location>
</feature>
<evidence type="ECO:0000313" key="9">
    <source>
        <dbReference type="Proteomes" id="UP000325307"/>
    </source>
</evidence>
<dbReference type="PANTHER" id="PTHR42770">
    <property type="entry name" value="AMINO ACID TRANSPORTER-RELATED"/>
    <property type="match status" value="1"/>
</dbReference>
<keyword evidence="2" id="KW-1003">Cell membrane</keyword>
<dbReference type="GO" id="GO:0005886">
    <property type="term" value="C:plasma membrane"/>
    <property type="evidence" value="ECO:0007669"/>
    <property type="project" value="UniProtKB-SubCell"/>
</dbReference>
<evidence type="ECO:0000256" key="1">
    <source>
        <dbReference type="ARBA" id="ARBA00004651"/>
    </source>
</evidence>
<evidence type="ECO:0000313" key="8">
    <source>
        <dbReference type="EMBL" id="GER23156.1"/>
    </source>
</evidence>